<evidence type="ECO:0000256" key="2">
    <source>
        <dbReference type="ARBA" id="ARBA00022714"/>
    </source>
</evidence>
<organism evidence="5 6">
    <name type="scientific">Chlorella sorokiniana</name>
    <name type="common">Freshwater green alga</name>
    <dbReference type="NCBI Taxonomy" id="3076"/>
    <lineage>
        <taxon>Eukaryota</taxon>
        <taxon>Viridiplantae</taxon>
        <taxon>Chlorophyta</taxon>
        <taxon>core chlorophytes</taxon>
        <taxon>Trebouxiophyceae</taxon>
        <taxon>Chlorellales</taxon>
        <taxon>Chlorellaceae</taxon>
        <taxon>Chlorella clade</taxon>
        <taxon>Chlorella</taxon>
    </lineage>
</organism>
<dbReference type="Proteomes" id="UP000239899">
    <property type="component" value="Unassembled WGS sequence"/>
</dbReference>
<dbReference type="Gene3D" id="3.40.30.10">
    <property type="entry name" value="Glutaredoxin"/>
    <property type="match status" value="1"/>
</dbReference>
<evidence type="ECO:0000313" key="6">
    <source>
        <dbReference type="Proteomes" id="UP000239899"/>
    </source>
</evidence>
<evidence type="ECO:0000256" key="1">
    <source>
        <dbReference type="ARBA" id="ARBA00008983"/>
    </source>
</evidence>
<dbReference type="PROSITE" id="PS51354">
    <property type="entry name" value="GLUTAREDOXIN_2"/>
    <property type="match status" value="1"/>
</dbReference>
<keyword evidence="2" id="KW-0408">Iron</keyword>
<keyword evidence="3" id="KW-0676">Redox-active center</keyword>
<evidence type="ECO:0000259" key="4">
    <source>
        <dbReference type="Pfam" id="PF00462"/>
    </source>
</evidence>
<keyword evidence="6" id="KW-1185">Reference proteome</keyword>
<keyword evidence="2" id="KW-0411">Iron-sulfur</keyword>
<name>A0A2P6TFX8_CHLSO</name>
<dbReference type="InterPro" id="IPR004480">
    <property type="entry name" value="Monothiol_GRX-rel"/>
</dbReference>
<evidence type="ECO:0000256" key="3">
    <source>
        <dbReference type="ARBA" id="ARBA00023284"/>
    </source>
</evidence>
<reference evidence="5 6" key="1">
    <citation type="journal article" date="2018" name="Plant J.">
        <title>Genome sequences of Chlorella sorokiniana UTEX 1602 and Micractinium conductrix SAG 241.80: implications to maltose excretion by a green alga.</title>
        <authorList>
            <person name="Arriola M.B."/>
            <person name="Velmurugan N."/>
            <person name="Zhang Y."/>
            <person name="Plunkett M.H."/>
            <person name="Hondzo H."/>
            <person name="Barney B.M."/>
        </authorList>
    </citation>
    <scope>NUCLEOTIDE SEQUENCE [LARGE SCALE GENOMIC DNA]</scope>
    <source>
        <strain evidence="6">UTEX 1602</strain>
    </source>
</reference>
<dbReference type="STRING" id="3076.A0A2P6TFX8"/>
<dbReference type="PANTHER" id="PTHR10293:SF72">
    <property type="entry name" value="MONOTHIOL GLUTAREDOXIN-S14, CHLOROPLASTIC"/>
    <property type="match status" value="1"/>
</dbReference>
<dbReference type="PANTHER" id="PTHR10293">
    <property type="entry name" value="GLUTAREDOXIN FAMILY MEMBER"/>
    <property type="match status" value="1"/>
</dbReference>
<comment type="caution">
    <text evidence="5">The sequence shown here is derived from an EMBL/GenBank/DDBJ whole genome shotgun (WGS) entry which is preliminary data.</text>
</comment>
<dbReference type="GO" id="GO:0051537">
    <property type="term" value="F:2 iron, 2 sulfur cluster binding"/>
    <property type="evidence" value="ECO:0007669"/>
    <property type="project" value="UniProtKB-KW"/>
</dbReference>
<gene>
    <name evidence="5" type="ORF">C2E21_8001</name>
</gene>
<comment type="similarity">
    <text evidence="1">Belongs to the glutaredoxin family. CGFS subfamily.</text>
</comment>
<proteinExistence type="inferred from homology"/>
<dbReference type="SUPFAM" id="SSF52833">
    <property type="entry name" value="Thioredoxin-like"/>
    <property type="match status" value="1"/>
</dbReference>
<evidence type="ECO:0000313" key="5">
    <source>
        <dbReference type="EMBL" id="PRW33018.1"/>
    </source>
</evidence>
<dbReference type="EMBL" id="LHPG02000018">
    <property type="protein sequence ID" value="PRW33018.1"/>
    <property type="molecule type" value="Genomic_DNA"/>
</dbReference>
<keyword evidence="2" id="KW-0479">Metal-binding</keyword>
<dbReference type="Pfam" id="PF00462">
    <property type="entry name" value="Glutaredoxin"/>
    <property type="match status" value="1"/>
</dbReference>
<keyword evidence="2" id="KW-0001">2Fe-2S</keyword>
<dbReference type="AlphaFoldDB" id="A0A2P6TFX8"/>
<dbReference type="InterPro" id="IPR002109">
    <property type="entry name" value="Glutaredoxin"/>
</dbReference>
<feature type="domain" description="Glutaredoxin" evidence="4">
    <location>
        <begin position="2"/>
        <end position="38"/>
    </location>
</feature>
<dbReference type="OrthoDB" id="415696at2759"/>
<sequence>MGVPYVTVNVLEDDLLRNGMKEFSQWPTFPQVYIDGEFFGGADIMIQAYTSGELQETLEAALNG</sequence>
<protein>
    <submittedName>
        <fullName evidence="5">Monothiol glutaredoxin-chloroplastic</fullName>
    </submittedName>
</protein>
<accession>A0A2P6TFX8</accession>
<dbReference type="InterPro" id="IPR036249">
    <property type="entry name" value="Thioredoxin-like_sf"/>
</dbReference>